<proteinExistence type="predicted"/>
<dbReference type="KEGG" id="flh:EJ997_08320"/>
<sequence length="215" mass="24054">MGIAAGVTYYVIDQHDGGPSFSLSAERAEEAVQAVVDECGSDVHEIRALDYQMTVVTRAKDNPDHWDEVVVQHRYHKLTNDGAASIQPEENEYFDATQVDWDVIMPGMVDEAMSHLPEGDLGDLSTHVTVTAIDEHTLERNYWREDFPMPRDLEKYDAESFEFFHDITPDEGRPVMEKMIAAAPLATVRIYLGHDYGHVSLTGNTDGEILDIATG</sequence>
<evidence type="ECO:0000313" key="1">
    <source>
        <dbReference type="EMBL" id="AZQ77332.1"/>
    </source>
</evidence>
<dbReference type="AlphaFoldDB" id="A0A3Q9G7C4"/>
<name>A0A3Q9G7C4_9ACTO</name>
<dbReference type="Proteomes" id="UP000280344">
    <property type="component" value="Chromosome"/>
</dbReference>
<dbReference type="OrthoDB" id="26181at2049"/>
<evidence type="ECO:0000313" key="2">
    <source>
        <dbReference type="Proteomes" id="UP000280344"/>
    </source>
</evidence>
<organism evidence="1 2">
    <name type="scientific">Flaviflexus ciconiae</name>
    <dbReference type="NCBI Taxonomy" id="2496867"/>
    <lineage>
        <taxon>Bacteria</taxon>
        <taxon>Bacillati</taxon>
        <taxon>Actinomycetota</taxon>
        <taxon>Actinomycetes</taxon>
        <taxon>Actinomycetales</taxon>
        <taxon>Actinomycetaceae</taxon>
        <taxon>Flaviflexus</taxon>
    </lineage>
</organism>
<gene>
    <name evidence="1" type="ORF">EJ997_08320</name>
</gene>
<dbReference type="RefSeq" id="WP_126704135.1">
    <property type="nucleotide sequence ID" value="NZ_CP034593.1"/>
</dbReference>
<reference evidence="1 2" key="1">
    <citation type="submission" date="2018-12" db="EMBL/GenBank/DDBJ databases">
        <title>Complete genome sequence of Flaviflexus sp. H23T48.</title>
        <authorList>
            <person name="Bae J.-W."/>
            <person name="Lee J.-Y."/>
        </authorList>
    </citation>
    <scope>NUCLEOTIDE SEQUENCE [LARGE SCALE GENOMIC DNA]</scope>
    <source>
        <strain evidence="1 2">H23T48</strain>
    </source>
</reference>
<accession>A0A3Q9G7C4</accession>
<protein>
    <submittedName>
        <fullName evidence="1">Uncharacterized protein</fullName>
    </submittedName>
</protein>
<dbReference type="EMBL" id="CP034593">
    <property type="protein sequence ID" value="AZQ77332.1"/>
    <property type="molecule type" value="Genomic_DNA"/>
</dbReference>
<keyword evidence="2" id="KW-1185">Reference proteome</keyword>